<feature type="compositionally biased region" description="Basic and acidic residues" evidence="1">
    <location>
        <begin position="128"/>
        <end position="145"/>
    </location>
</feature>
<name>A0AAE0HIQ0_9PEZI</name>
<evidence type="ECO:0000256" key="1">
    <source>
        <dbReference type="SAM" id="MobiDB-lite"/>
    </source>
</evidence>
<organism evidence="2 3">
    <name type="scientific">Chaetomium fimeti</name>
    <dbReference type="NCBI Taxonomy" id="1854472"/>
    <lineage>
        <taxon>Eukaryota</taxon>
        <taxon>Fungi</taxon>
        <taxon>Dikarya</taxon>
        <taxon>Ascomycota</taxon>
        <taxon>Pezizomycotina</taxon>
        <taxon>Sordariomycetes</taxon>
        <taxon>Sordariomycetidae</taxon>
        <taxon>Sordariales</taxon>
        <taxon>Chaetomiaceae</taxon>
        <taxon>Chaetomium</taxon>
    </lineage>
</organism>
<reference evidence="2" key="1">
    <citation type="journal article" date="2023" name="Mol. Phylogenet. Evol.">
        <title>Genome-scale phylogeny and comparative genomics of the fungal order Sordariales.</title>
        <authorList>
            <person name="Hensen N."/>
            <person name="Bonometti L."/>
            <person name="Westerberg I."/>
            <person name="Brannstrom I.O."/>
            <person name="Guillou S."/>
            <person name="Cros-Aarteil S."/>
            <person name="Calhoun S."/>
            <person name="Haridas S."/>
            <person name="Kuo A."/>
            <person name="Mondo S."/>
            <person name="Pangilinan J."/>
            <person name="Riley R."/>
            <person name="LaButti K."/>
            <person name="Andreopoulos B."/>
            <person name="Lipzen A."/>
            <person name="Chen C."/>
            <person name="Yan M."/>
            <person name="Daum C."/>
            <person name="Ng V."/>
            <person name="Clum A."/>
            <person name="Steindorff A."/>
            <person name="Ohm R.A."/>
            <person name="Martin F."/>
            <person name="Silar P."/>
            <person name="Natvig D.O."/>
            <person name="Lalanne C."/>
            <person name="Gautier V."/>
            <person name="Ament-Velasquez S.L."/>
            <person name="Kruys A."/>
            <person name="Hutchinson M.I."/>
            <person name="Powell A.J."/>
            <person name="Barry K."/>
            <person name="Miller A.N."/>
            <person name="Grigoriev I.V."/>
            <person name="Debuchy R."/>
            <person name="Gladieux P."/>
            <person name="Hiltunen Thoren M."/>
            <person name="Johannesson H."/>
        </authorList>
    </citation>
    <scope>NUCLEOTIDE SEQUENCE</scope>
    <source>
        <strain evidence="2">CBS 168.71</strain>
    </source>
</reference>
<comment type="caution">
    <text evidence="2">The sequence shown here is derived from an EMBL/GenBank/DDBJ whole genome shotgun (WGS) entry which is preliminary data.</text>
</comment>
<feature type="compositionally biased region" description="Low complexity" evidence="1">
    <location>
        <begin position="55"/>
        <end position="74"/>
    </location>
</feature>
<sequence length="145" mass="15593">MADPKNRERGLKAALHNPRVSQEAKEHDRDLLASEFGESVEEPEAALPKRRSSSGHKSSSTGPHSHSSGSQAQQPPSPGVEKGQHAGRKARRASVGETGGLHMAEEKDRGNVIRGLKAALKNPNVSEQAKEADRKKLRDLGEPAE</sequence>
<dbReference type="RefSeq" id="XP_062660806.1">
    <property type="nucleotide sequence ID" value="XM_062807995.1"/>
</dbReference>
<keyword evidence="3" id="KW-1185">Reference proteome</keyword>
<feature type="compositionally biased region" description="Basic and acidic residues" evidence="1">
    <location>
        <begin position="22"/>
        <end position="32"/>
    </location>
</feature>
<protein>
    <submittedName>
        <fullName evidence="2">Conidiation protein 6-domain-containing protein</fullName>
    </submittedName>
</protein>
<dbReference type="GeneID" id="87844943"/>
<gene>
    <name evidence="2" type="ORF">B0H64DRAFT_473427</name>
</gene>
<accession>A0AAE0HIQ0</accession>
<dbReference type="Pfam" id="PF10346">
    <property type="entry name" value="Con-6"/>
    <property type="match status" value="2"/>
</dbReference>
<feature type="region of interest" description="Disordered" evidence="1">
    <location>
        <begin position="1"/>
        <end position="145"/>
    </location>
</feature>
<dbReference type="PANTHER" id="PTHR36576:SF2">
    <property type="entry name" value="PROTEIN CON-6, PUTATIVE (AFU_ORTHOLOGUE AFUA_4G03615)-RELATED"/>
    <property type="match status" value="1"/>
</dbReference>
<evidence type="ECO:0000313" key="2">
    <source>
        <dbReference type="EMBL" id="KAK3297292.1"/>
    </source>
</evidence>
<dbReference type="InterPro" id="IPR018824">
    <property type="entry name" value="Conidiation-specific_6"/>
</dbReference>
<feature type="compositionally biased region" description="Basic and acidic residues" evidence="1">
    <location>
        <begin position="1"/>
        <end position="11"/>
    </location>
</feature>
<reference evidence="2" key="2">
    <citation type="submission" date="2023-06" db="EMBL/GenBank/DDBJ databases">
        <authorList>
            <consortium name="Lawrence Berkeley National Laboratory"/>
            <person name="Haridas S."/>
            <person name="Hensen N."/>
            <person name="Bonometti L."/>
            <person name="Westerberg I."/>
            <person name="Brannstrom I.O."/>
            <person name="Guillou S."/>
            <person name="Cros-Aarteil S."/>
            <person name="Calhoun S."/>
            <person name="Kuo A."/>
            <person name="Mondo S."/>
            <person name="Pangilinan J."/>
            <person name="Riley R."/>
            <person name="Labutti K."/>
            <person name="Andreopoulos B."/>
            <person name="Lipzen A."/>
            <person name="Chen C."/>
            <person name="Yanf M."/>
            <person name="Daum C."/>
            <person name="Ng V."/>
            <person name="Clum A."/>
            <person name="Steindorff A."/>
            <person name="Ohm R."/>
            <person name="Martin F."/>
            <person name="Silar P."/>
            <person name="Natvig D."/>
            <person name="Lalanne C."/>
            <person name="Gautier V."/>
            <person name="Ament-Velasquez S.L."/>
            <person name="Kruys A."/>
            <person name="Hutchinson M.I."/>
            <person name="Powell A.J."/>
            <person name="Barry K."/>
            <person name="Miller A.N."/>
            <person name="Grigoriev I.V."/>
            <person name="Debuchy R."/>
            <person name="Gladieux P."/>
            <person name="Thoren M.H."/>
            <person name="Johannesson H."/>
        </authorList>
    </citation>
    <scope>NUCLEOTIDE SEQUENCE</scope>
    <source>
        <strain evidence="2">CBS 168.71</strain>
    </source>
</reference>
<dbReference type="GO" id="GO:0005737">
    <property type="term" value="C:cytoplasm"/>
    <property type="evidence" value="ECO:0007669"/>
    <property type="project" value="TreeGrafter"/>
</dbReference>
<dbReference type="Proteomes" id="UP001278766">
    <property type="component" value="Unassembled WGS sequence"/>
</dbReference>
<evidence type="ECO:0000313" key="3">
    <source>
        <dbReference type="Proteomes" id="UP001278766"/>
    </source>
</evidence>
<dbReference type="AlphaFoldDB" id="A0AAE0HIQ0"/>
<dbReference type="PANTHER" id="PTHR36576">
    <property type="entry name" value="UPF0654 PROTEIN C11D3.01C-RELATED"/>
    <property type="match status" value="1"/>
</dbReference>
<proteinExistence type="predicted"/>
<dbReference type="EMBL" id="JAUEPN010000003">
    <property type="protein sequence ID" value="KAK3297292.1"/>
    <property type="molecule type" value="Genomic_DNA"/>
</dbReference>
<dbReference type="InterPro" id="IPR052670">
    <property type="entry name" value="UPF0654_domain"/>
</dbReference>